<feature type="domain" description="THUMP-like" evidence="1">
    <location>
        <begin position="322"/>
        <end position="391"/>
    </location>
</feature>
<keyword evidence="4" id="KW-1185">Reference proteome</keyword>
<evidence type="ECO:0000259" key="2">
    <source>
        <dbReference type="Pfam" id="PF22013"/>
    </source>
</evidence>
<dbReference type="InterPro" id="IPR029063">
    <property type="entry name" value="SAM-dependent_MTases_sf"/>
</dbReference>
<proteinExistence type="predicted"/>
<comment type="caution">
    <text evidence="3">The sequence shown here is derived from an EMBL/GenBank/DDBJ whole genome shotgun (WGS) entry which is preliminary data.</text>
</comment>
<gene>
    <name evidence="3" type="ORF">MB14_03275</name>
</gene>
<name>A0A150XC38_ROSEK</name>
<dbReference type="RefSeq" id="WP_062591359.1">
    <property type="nucleotide sequence ID" value="NZ_LQZQ01000023.1"/>
</dbReference>
<reference evidence="3" key="1">
    <citation type="submission" date="2016-01" db="EMBL/GenBank/DDBJ databases">
        <title>Genome sequencing of Roseivirga ehrenbergii KMM 6017.</title>
        <authorList>
            <person name="Selvaratnam C."/>
            <person name="Thevarajoo S."/>
            <person name="Goh K.M."/>
            <person name="Ee R."/>
            <person name="Chan K.-G."/>
            <person name="Chong C.S."/>
        </authorList>
    </citation>
    <scope>NUCLEOTIDE SEQUENCE [LARGE SCALE GENOMIC DNA]</scope>
    <source>
        <strain evidence="3">KMM 6017</strain>
    </source>
</reference>
<evidence type="ECO:0000313" key="3">
    <source>
        <dbReference type="EMBL" id="KYG76283.1"/>
    </source>
</evidence>
<dbReference type="Pfam" id="PF03602">
    <property type="entry name" value="Cons_hypoth95"/>
    <property type="match status" value="1"/>
</dbReference>
<dbReference type="EMBL" id="LQZQ01000023">
    <property type="protein sequence ID" value="KYG76283.1"/>
    <property type="molecule type" value="Genomic_DNA"/>
</dbReference>
<accession>A0A150XC38</accession>
<feature type="domain" description="PG-1098 ferredoxin-like" evidence="2">
    <location>
        <begin position="278"/>
        <end position="321"/>
    </location>
</feature>
<dbReference type="CDD" id="cd02440">
    <property type="entry name" value="AdoMet_MTases"/>
    <property type="match status" value="1"/>
</dbReference>
<dbReference type="Gene3D" id="3.40.50.150">
    <property type="entry name" value="Vaccinia Virus protein VP39"/>
    <property type="match status" value="1"/>
</dbReference>
<dbReference type="SUPFAM" id="SSF53335">
    <property type="entry name" value="S-adenosyl-L-methionine-dependent methyltransferases"/>
    <property type="match status" value="1"/>
</dbReference>
<organism evidence="3 4">
    <name type="scientific">Roseivirga ehrenbergii (strain DSM 102268 / JCM 13514 / KCTC 12282 / NCIMB 14502 / KMM 6017)</name>
    <dbReference type="NCBI Taxonomy" id="279360"/>
    <lineage>
        <taxon>Bacteria</taxon>
        <taxon>Pseudomonadati</taxon>
        <taxon>Bacteroidota</taxon>
        <taxon>Cytophagia</taxon>
        <taxon>Cytophagales</taxon>
        <taxon>Roseivirgaceae</taxon>
        <taxon>Roseivirga</taxon>
    </lineage>
</organism>
<dbReference type="Pfam" id="PF18096">
    <property type="entry name" value="Thump_like"/>
    <property type="match status" value="1"/>
</dbReference>
<sequence>MIKALLTPEVQKFIRDHENDDPATLMLRAKQYADIPLKEAVEQIQSRKKAKTKLPTWYRATNLIYPPPLSLEQSSSALTAEFKASLFSGEKFVDLTGGMGIDFSFLSKSFKKGFYVERQDNLVEIARHNMKCLGITSAEFYNAEAEDFLNQTSEKFDLIFLDPARRRNHDQKVFRIEDCEPNVLSLLPLMKTKGRSILMKTSPLLDIKGAVRDLGGATEVHVVAVNNEVKELLFIIDDQASENPIIKAIDLTNTQVGFEFNYEEEQGIHLVHGNIESYLYEPNVAILKAGAFKSIASQFGLTKLHVNSHLYTSKTLVANFPGRSFKAIEEISLNKKELRKALPNLKANITVRNYPMTVEQIRKKTGLKDGGSFYIFATTDQGGKKIVLCEKVDQQ</sequence>
<dbReference type="InterPro" id="IPR054168">
    <property type="entry name" value="PG_1098_Fer"/>
</dbReference>
<dbReference type="AlphaFoldDB" id="A0A150XC38"/>
<dbReference type="Pfam" id="PF22013">
    <property type="entry name" value="PG_1098_Fer"/>
    <property type="match status" value="1"/>
</dbReference>
<dbReference type="Proteomes" id="UP000075583">
    <property type="component" value="Unassembled WGS sequence"/>
</dbReference>
<dbReference type="Gene3D" id="1.10.10.1110">
    <property type="entry name" value="Methyltransferase PG1098, N-terminal domain"/>
    <property type="match status" value="1"/>
</dbReference>
<evidence type="ECO:0000259" key="1">
    <source>
        <dbReference type="Pfam" id="PF18096"/>
    </source>
</evidence>
<protein>
    <submittedName>
        <fullName evidence="3">Uncharacterized protein</fullName>
    </submittedName>
</protein>
<dbReference type="STRING" id="279360.MB14_03275"/>
<evidence type="ECO:0000313" key="4">
    <source>
        <dbReference type="Proteomes" id="UP000075583"/>
    </source>
</evidence>
<dbReference type="InterPro" id="IPR041497">
    <property type="entry name" value="Thump-like"/>
</dbReference>
<dbReference type="OrthoDB" id="1000417at2"/>